<reference evidence="4 5" key="1">
    <citation type="journal article" date="2019" name="Nat. Microbiol.">
        <title>Mediterranean grassland soil C-N compound turnover is dependent on rainfall and depth, and is mediated by genomically divergent microorganisms.</title>
        <authorList>
            <person name="Diamond S."/>
            <person name="Andeer P.F."/>
            <person name="Li Z."/>
            <person name="Crits-Christoph A."/>
            <person name="Burstein D."/>
            <person name="Anantharaman K."/>
            <person name="Lane K.R."/>
            <person name="Thomas B.C."/>
            <person name="Pan C."/>
            <person name="Northen T.R."/>
            <person name="Banfield J.F."/>
        </authorList>
    </citation>
    <scope>NUCLEOTIDE SEQUENCE [LARGE SCALE GENOMIC DNA]</scope>
    <source>
        <strain evidence="4">WS_10</strain>
    </source>
</reference>
<name>A0A538U6B0_UNCEI</name>
<dbReference type="Gene3D" id="3.40.50.1470">
    <property type="entry name" value="Peptidyl-tRNA hydrolase"/>
    <property type="match status" value="1"/>
</dbReference>
<dbReference type="EC" id="3.1.1.29" evidence="4"/>
<dbReference type="InterPro" id="IPR036416">
    <property type="entry name" value="Pept_tRNA_hydro_sf"/>
</dbReference>
<accession>A0A538U6B0</accession>
<dbReference type="Proteomes" id="UP000319836">
    <property type="component" value="Unassembled WGS sequence"/>
</dbReference>
<dbReference type="PANTHER" id="PTHR17224:SF1">
    <property type="entry name" value="PEPTIDYL-TRNA HYDROLASE"/>
    <property type="match status" value="1"/>
</dbReference>
<sequence>MLVVGLGNPGERYAATRHNVAWRVLDELSWRWRVREDVSTPGVYDARRGRIAGETVDLMWPLTFMNLSGEALRRWMGEHGAIAEGALLVVTDDVYLAVGSLRLRTSGSSGGHRGLESLEAALGRRDFARLRVGVGAAESGARMKEHVLEAFGSAEEPIVHGVVQQAADAVECWALEGIERAMNRFNRRMGKEVPES</sequence>
<comment type="caution">
    <text evidence="4">The sequence shown here is derived from an EMBL/GenBank/DDBJ whole genome shotgun (WGS) entry which is preliminary data.</text>
</comment>
<dbReference type="AlphaFoldDB" id="A0A538U6B0"/>
<dbReference type="InterPro" id="IPR001328">
    <property type="entry name" value="Pept_tRNA_hydro"/>
</dbReference>
<dbReference type="Pfam" id="PF01195">
    <property type="entry name" value="Pept_tRNA_hydro"/>
    <property type="match status" value="1"/>
</dbReference>
<dbReference type="GO" id="GO:0004045">
    <property type="term" value="F:peptidyl-tRNA hydrolase activity"/>
    <property type="evidence" value="ECO:0007669"/>
    <property type="project" value="UniProtKB-EC"/>
</dbReference>
<dbReference type="EMBL" id="VBPA01000127">
    <property type="protein sequence ID" value="TMQ71415.1"/>
    <property type="molecule type" value="Genomic_DNA"/>
</dbReference>
<evidence type="ECO:0000313" key="4">
    <source>
        <dbReference type="EMBL" id="TMQ71415.1"/>
    </source>
</evidence>
<dbReference type="NCBIfam" id="TIGR00447">
    <property type="entry name" value="pth"/>
    <property type="match status" value="1"/>
</dbReference>
<dbReference type="SUPFAM" id="SSF53178">
    <property type="entry name" value="Peptidyl-tRNA hydrolase-like"/>
    <property type="match status" value="1"/>
</dbReference>
<evidence type="ECO:0000256" key="3">
    <source>
        <dbReference type="ARBA" id="ARBA00022884"/>
    </source>
</evidence>
<evidence type="ECO:0000256" key="1">
    <source>
        <dbReference type="ARBA" id="ARBA00022555"/>
    </source>
</evidence>
<evidence type="ECO:0000313" key="5">
    <source>
        <dbReference type="Proteomes" id="UP000319836"/>
    </source>
</evidence>
<keyword evidence="3" id="KW-0694">RNA-binding</keyword>
<keyword evidence="2 4" id="KW-0378">Hydrolase</keyword>
<proteinExistence type="predicted"/>
<organism evidence="4 5">
    <name type="scientific">Eiseniibacteriota bacterium</name>
    <dbReference type="NCBI Taxonomy" id="2212470"/>
    <lineage>
        <taxon>Bacteria</taxon>
        <taxon>Candidatus Eiseniibacteriota</taxon>
    </lineage>
</organism>
<dbReference type="GO" id="GO:0000049">
    <property type="term" value="F:tRNA binding"/>
    <property type="evidence" value="ECO:0007669"/>
    <property type="project" value="UniProtKB-KW"/>
</dbReference>
<gene>
    <name evidence="4" type="ORF">E6K80_05675</name>
</gene>
<keyword evidence="1" id="KW-0820">tRNA-binding</keyword>
<dbReference type="CDD" id="cd00462">
    <property type="entry name" value="PTH"/>
    <property type="match status" value="1"/>
</dbReference>
<evidence type="ECO:0000256" key="2">
    <source>
        <dbReference type="ARBA" id="ARBA00022801"/>
    </source>
</evidence>
<protein>
    <submittedName>
        <fullName evidence="4">Aminoacyl-tRNA hydrolase</fullName>
        <ecNumber evidence="4">3.1.1.29</ecNumber>
    </submittedName>
</protein>
<dbReference type="PANTHER" id="PTHR17224">
    <property type="entry name" value="PEPTIDYL-TRNA HYDROLASE"/>
    <property type="match status" value="1"/>
</dbReference>